<sequence length="111" mass="12245">MAQIRSEGALIQSIDPPLSTGYTVGNGEDRMEHDIELTDLVPQTHHDSPLLGGHPPRSDEGSMTLKELTDLCTTLLQKVLDLENVKTAQAKKIASLKKRITKLEQRQSLDS</sequence>
<evidence type="ECO:0000313" key="2">
    <source>
        <dbReference type="EMBL" id="GEU45140.1"/>
    </source>
</evidence>
<protein>
    <submittedName>
        <fullName evidence="2">Uncharacterized protein</fullName>
    </submittedName>
</protein>
<organism evidence="2">
    <name type="scientific">Tanacetum cinerariifolium</name>
    <name type="common">Dalmatian daisy</name>
    <name type="synonym">Chrysanthemum cinerariifolium</name>
    <dbReference type="NCBI Taxonomy" id="118510"/>
    <lineage>
        <taxon>Eukaryota</taxon>
        <taxon>Viridiplantae</taxon>
        <taxon>Streptophyta</taxon>
        <taxon>Embryophyta</taxon>
        <taxon>Tracheophyta</taxon>
        <taxon>Spermatophyta</taxon>
        <taxon>Magnoliopsida</taxon>
        <taxon>eudicotyledons</taxon>
        <taxon>Gunneridae</taxon>
        <taxon>Pentapetalae</taxon>
        <taxon>asterids</taxon>
        <taxon>campanulids</taxon>
        <taxon>Asterales</taxon>
        <taxon>Asteraceae</taxon>
        <taxon>Asteroideae</taxon>
        <taxon>Anthemideae</taxon>
        <taxon>Anthemidinae</taxon>
        <taxon>Tanacetum</taxon>
    </lineage>
</organism>
<feature type="region of interest" description="Disordered" evidence="1">
    <location>
        <begin position="43"/>
        <end position="62"/>
    </location>
</feature>
<comment type="caution">
    <text evidence="2">The sequence shown here is derived from an EMBL/GenBank/DDBJ whole genome shotgun (WGS) entry which is preliminary data.</text>
</comment>
<accession>A0A6L2K8Q5</accession>
<evidence type="ECO:0000256" key="1">
    <source>
        <dbReference type="SAM" id="MobiDB-lite"/>
    </source>
</evidence>
<proteinExistence type="predicted"/>
<feature type="region of interest" description="Disordered" evidence="1">
    <location>
        <begin position="1"/>
        <end position="28"/>
    </location>
</feature>
<name>A0A6L2K8Q5_TANCI</name>
<reference evidence="2" key="1">
    <citation type="journal article" date="2019" name="Sci. Rep.">
        <title>Draft genome of Tanacetum cinerariifolium, the natural source of mosquito coil.</title>
        <authorList>
            <person name="Yamashiro T."/>
            <person name="Shiraishi A."/>
            <person name="Satake H."/>
            <person name="Nakayama K."/>
        </authorList>
    </citation>
    <scope>NUCLEOTIDE SEQUENCE</scope>
</reference>
<dbReference type="AlphaFoldDB" id="A0A6L2K8Q5"/>
<dbReference type="EMBL" id="BKCJ010001943">
    <property type="protein sequence ID" value="GEU45140.1"/>
    <property type="molecule type" value="Genomic_DNA"/>
</dbReference>
<gene>
    <name evidence="2" type="ORF">Tci_017118</name>
</gene>